<dbReference type="PANTHER" id="PTHR13130">
    <property type="entry name" value="34 KDA TRANSCRIPTIONAL CO-ACTIVATOR-RELATED"/>
    <property type="match status" value="1"/>
</dbReference>
<dbReference type="InterPro" id="IPR021627">
    <property type="entry name" value="Mediator_Med27"/>
</dbReference>
<keyword evidence="3" id="KW-0805">Transcription regulation</keyword>
<dbReference type="AlphaFoldDB" id="A0AAD9N927"/>
<keyword evidence="6" id="KW-0472">Membrane</keyword>
<evidence type="ECO:0000256" key="4">
    <source>
        <dbReference type="ARBA" id="ARBA00023163"/>
    </source>
</evidence>
<accession>A0AAD9N927</accession>
<evidence type="ECO:0000313" key="8">
    <source>
        <dbReference type="Proteomes" id="UP001208570"/>
    </source>
</evidence>
<comment type="subcellular location">
    <subcellularLocation>
        <location evidence="1">Nucleus</location>
    </subcellularLocation>
</comment>
<reference evidence="7" key="1">
    <citation type="journal article" date="2023" name="Mol. Biol. Evol.">
        <title>Third-Generation Sequencing Reveals the Adaptive Role of the Epigenome in Three Deep-Sea Polychaetes.</title>
        <authorList>
            <person name="Perez M."/>
            <person name="Aroh O."/>
            <person name="Sun Y."/>
            <person name="Lan Y."/>
            <person name="Juniper S.K."/>
            <person name="Young C.R."/>
            <person name="Angers B."/>
            <person name="Qian P.Y."/>
        </authorList>
    </citation>
    <scope>NUCLEOTIDE SEQUENCE</scope>
    <source>
        <strain evidence="7">P08H-3</strain>
    </source>
</reference>
<name>A0AAD9N927_9ANNE</name>
<keyword evidence="6" id="KW-1133">Transmembrane helix</keyword>
<dbReference type="Proteomes" id="UP001208570">
    <property type="component" value="Unassembled WGS sequence"/>
</dbReference>
<proteinExistence type="inferred from homology"/>
<keyword evidence="4" id="KW-0804">Transcription</keyword>
<keyword evidence="5" id="KW-0539">Nucleus</keyword>
<evidence type="ECO:0000313" key="7">
    <source>
        <dbReference type="EMBL" id="KAK2159551.1"/>
    </source>
</evidence>
<comment type="similarity">
    <text evidence="2">Belongs to the Mediator complex subunit 27 family.</text>
</comment>
<evidence type="ECO:0008006" key="9">
    <source>
        <dbReference type="Google" id="ProtNLM"/>
    </source>
</evidence>
<organism evidence="7 8">
    <name type="scientific">Paralvinella palmiformis</name>
    <dbReference type="NCBI Taxonomy" id="53620"/>
    <lineage>
        <taxon>Eukaryota</taxon>
        <taxon>Metazoa</taxon>
        <taxon>Spiralia</taxon>
        <taxon>Lophotrochozoa</taxon>
        <taxon>Annelida</taxon>
        <taxon>Polychaeta</taxon>
        <taxon>Sedentaria</taxon>
        <taxon>Canalipalpata</taxon>
        <taxon>Terebellida</taxon>
        <taxon>Terebelliformia</taxon>
        <taxon>Alvinellidae</taxon>
        <taxon>Paralvinella</taxon>
    </lineage>
</organism>
<evidence type="ECO:0000256" key="1">
    <source>
        <dbReference type="ARBA" id="ARBA00004123"/>
    </source>
</evidence>
<dbReference type="PANTHER" id="PTHR13130:SF4">
    <property type="entry name" value="MEDIATOR OF RNA POLYMERASE II TRANSCRIPTION SUBUNIT 27"/>
    <property type="match status" value="1"/>
</dbReference>
<evidence type="ECO:0000256" key="2">
    <source>
        <dbReference type="ARBA" id="ARBA00008048"/>
    </source>
</evidence>
<dbReference type="GO" id="GO:0003713">
    <property type="term" value="F:transcription coactivator activity"/>
    <property type="evidence" value="ECO:0007669"/>
    <property type="project" value="TreeGrafter"/>
</dbReference>
<evidence type="ECO:0000256" key="6">
    <source>
        <dbReference type="SAM" id="Phobius"/>
    </source>
</evidence>
<sequence>MAAPPEKSINFVEEISTAVRSIQELRVSVGLVFEQLSDGMKPTEDGDGKHKKFIAEFHQRLLTVVKHYTDLEKLAANLPPSLTTPGLGNTSLLTLDSITDKTPTYQHLLQAYKWSSKTHEYAGLAFTALNPHSLKRSQNFVLLNAKRQRKLPATTHAASTQLILFGLCVTLFVYFYRVVDNLVQKMDKMFPDMNIKLTRPIGSPAVLHITLGMTLKAIMVLRGLVIEWVSVKGYDEDFVTESGKLDIWSKSKHLVFQKVTDHTHTNMVHYCTSLVPEITIGSFLVVGSNSSVCGVFHASVKGFNLSHQMSVEAKQISCSLVYRLD</sequence>
<gene>
    <name evidence="7" type="ORF">LSH36_151g07016</name>
</gene>
<evidence type="ECO:0000256" key="3">
    <source>
        <dbReference type="ARBA" id="ARBA00023015"/>
    </source>
</evidence>
<evidence type="ECO:0000256" key="5">
    <source>
        <dbReference type="ARBA" id="ARBA00023242"/>
    </source>
</evidence>
<feature type="transmembrane region" description="Helical" evidence="6">
    <location>
        <begin position="162"/>
        <end position="179"/>
    </location>
</feature>
<keyword evidence="6" id="KW-0812">Transmembrane</keyword>
<keyword evidence="8" id="KW-1185">Reference proteome</keyword>
<comment type="caution">
    <text evidence="7">The sequence shown here is derived from an EMBL/GenBank/DDBJ whole genome shotgun (WGS) entry which is preliminary data.</text>
</comment>
<dbReference type="GO" id="GO:0006357">
    <property type="term" value="P:regulation of transcription by RNA polymerase II"/>
    <property type="evidence" value="ECO:0007669"/>
    <property type="project" value="TreeGrafter"/>
</dbReference>
<protein>
    <recommendedName>
        <fullName evidence="9">Mediator complex subunit 27</fullName>
    </recommendedName>
</protein>
<dbReference type="GO" id="GO:0016592">
    <property type="term" value="C:mediator complex"/>
    <property type="evidence" value="ECO:0007669"/>
    <property type="project" value="InterPro"/>
</dbReference>
<dbReference type="EMBL" id="JAODUP010000151">
    <property type="protein sequence ID" value="KAK2159551.1"/>
    <property type="molecule type" value="Genomic_DNA"/>
</dbReference>